<keyword evidence="2" id="KW-0813">Transport</keyword>
<evidence type="ECO:0000313" key="9">
    <source>
        <dbReference type="EMBL" id="NKQ57670.1"/>
    </source>
</evidence>
<reference evidence="9 10" key="1">
    <citation type="submission" date="2020-04" db="EMBL/GenBank/DDBJ databases">
        <title>Novel species.</title>
        <authorList>
            <person name="Teo W.F.A."/>
            <person name="Lipun K."/>
            <person name="Srisuk N."/>
            <person name="Duangmal K."/>
        </authorList>
    </citation>
    <scope>NUCLEOTIDE SEQUENCE [LARGE SCALE GENOMIC DNA]</scope>
    <source>
        <strain evidence="9 10">K13G38</strain>
    </source>
</reference>
<feature type="compositionally biased region" description="Low complexity" evidence="6">
    <location>
        <begin position="422"/>
        <end position="439"/>
    </location>
</feature>
<feature type="transmembrane region" description="Helical" evidence="7">
    <location>
        <begin position="51"/>
        <end position="69"/>
    </location>
</feature>
<proteinExistence type="predicted"/>
<dbReference type="InterPro" id="IPR005828">
    <property type="entry name" value="MFS_sugar_transport-like"/>
</dbReference>
<evidence type="ECO:0000256" key="3">
    <source>
        <dbReference type="ARBA" id="ARBA00022692"/>
    </source>
</evidence>
<keyword evidence="5 7" id="KW-0472">Membrane</keyword>
<feature type="transmembrane region" description="Helical" evidence="7">
    <location>
        <begin position="108"/>
        <end position="129"/>
    </location>
</feature>
<dbReference type="PANTHER" id="PTHR23511">
    <property type="entry name" value="SYNAPTIC VESICLE GLYCOPROTEIN 2"/>
    <property type="match status" value="1"/>
</dbReference>
<feature type="transmembrane region" description="Helical" evidence="7">
    <location>
        <begin position="260"/>
        <end position="281"/>
    </location>
</feature>
<dbReference type="InterPro" id="IPR020846">
    <property type="entry name" value="MFS_dom"/>
</dbReference>
<dbReference type="Proteomes" id="UP000715441">
    <property type="component" value="Unassembled WGS sequence"/>
</dbReference>
<dbReference type="PROSITE" id="PS50850">
    <property type="entry name" value="MFS"/>
    <property type="match status" value="1"/>
</dbReference>
<feature type="transmembrane region" description="Helical" evidence="7">
    <location>
        <begin position="75"/>
        <end position="96"/>
    </location>
</feature>
<dbReference type="Pfam" id="PF00083">
    <property type="entry name" value="Sugar_tr"/>
    <property type="match status" value="1"/>
</dbReference>
<evidence type="ECO:0000256" key="5">
    <source>
        <dbReference type="ARBA" id="ARBA00023136"/>
    </source>
</evidence>
<feature type="region of interest" description="Disordered" evidence="6">
    <location>
        <begin position="411"/>
        <end position="439"/>
    </location>
</feature>
<comment type="caution">
    <text evidence="9">The sequence shown here is derived from an EMBL/GenBank/DDBJ whole genome shotgun (WGS) entry which is preliminary data.</text>
</comment>
<keyword evidence="3 7" id="KW-0812">Transmembrane</keyword>
<feature type="transmembrane region" description="Helical" evidence="7">
    <location>
        <begin position="376"/>
        <end position="396"/>
    </location>
</feature>
<dbReference type="InterPro" id="IPR005829">
    <property type="entry name" value="Sugar_transporter_CS"/>
</dbReference>
<evidence type="ECO:0000259" key="8">
    <source>
        <dbReference type="PROSITE" id="PS50850"/>
    </source>
</evidence>
<dbReference type="Gene3D" id="1.20.1250.20">
    <property type="entry name" value="MFS general substrate transporter like domains"/>
    <property type="match status" value="1"/>
</dbReference>
<protein>
    <submittedName>
        <fullName evidence="9">MFS transporter</fullName>
    </submittedName>
</protein>
<dbReference type="InterPro" id="IPR036259">
    <property type="entry name" value="MFS_trans_sf"/>
</dbReference>
<evidence type="ECO:0000256" key="1">
    <source>
        <dbReference type="ARBA" id="ARBA00004651"/>
    </source>
</evidence>
<comment type="subcellular location">
    <subcellularLocation>
        <location evidence="1">Cell membrane</location>
        <topology evidence="1">Multi-pass membrane protein</topology>
    </subcellularLocation>
</comment>
<feature type="domain" description="Major facilitator superfamily (MFS) profile" evidence="8">
    <location>
        <begin position="1"/>
        <end position="401"/>
    </location>
</feature>
<keyword evidence="4 7" id="KW-1133">Transmembrane helix</keyword>
<feature type="transmembrane region" description="Helical" evidence="7">
    <location>
        <begin position="311"/>
        <end position="334"/>
    </location>
</feature>
<dbReference type="CDD" id="cd17316">
    <property type="entry name" value="MFS_SV2_like"/>
    <property type="match status" value="1"/>
</dbReference>
<dbReference type="PROSITE" id="PS00217">
    <property type="entry name" value="SUGAR_TRANSPORT_2"/>
    <property type="match status" value="1"/>
</dbReference>
<evidence type="ECO:0000256" key="7">
    <source>
        <dbReference type="SAM" id="Phobius"/>
    </source>
</evidence>
<name>A0ABX1JGX2_9PSEU</name>
<gene>
    <name evidence="9" type="ORF">HFP15_32895</name>
</gene>
<dbReference type="EMBL" id="JAAXLS010000040">
    <property type="protein sequence ID" value="NKQ57670.1"/>
    <property type="molecule type" value="Genomic_DNA"/>
</dbReference>
<sequence>MGGVLGGVLGEQWDLARNVKATLIAAPFVGMIIGAIFLGMASDRVGRRRMFMVNLGIYSLLSLAAAFSPDVGVLITIRFLCGVFMGAELILIDTYLSEFMPRVARGRMIAVAYVIGFCGSPVVALLGGFFVARSHFLWEGWRWLLVIGGLGAMVVFVLRRAMPESARWLVEHGRADEADKVVAAVEETVRAQRGPLPAVEIPPQRPVRRVALADMFRPPYRNRTIMLWLFQLLQTVGQYGFSSLVPVVLLAKGYDIVDSLGYTAMTFIGAPVGAAIAVPLVERFERKYLIIGSGLVTAIAGLFFGTATSPVLIVAMGLIITMANNVLSGAYHIYQTELYPTQVRSTAIGIAYSLSRLSAAILPFAGLALLASFGPIGVFVGSAALLVLMCVVVGTLGPRSNGRSLEAVAGAGEQTRQGEPGAVGVADQQGAAARAELGE</sequence>
<feature type="transmembrane region" description="Helical" evidence="7">
    <location>
        <begin position="141"/>
        <end position="158"/>
    </location>
</feature>
<feature type="transmembrane region" description="Helical" evidence="7">
    <location>
        <begin position="346"/>
        <end position="370"/>
    </location>
</feature>
<evidence type="ECO:0000256" key="6">
    <source>
        <dbReference type="SAM" id="MobiDB-lite"/>
    </source>
</evidence>
<accession>A0ABX1JGX2</accession>
<feature type="transmembrane region" description="Helical" evidence="7">
    <location>
        <begin position="20"/>
        <end position="39"/>
    </location>
</feature>
<feature type="transmembrane region" description="Helical" evidence="7">
    <location>
        <begin position="288"/>
        <end position="305"/>
    </location>
</feature>
<evidence type="ECO:0000256" key="2">
    <source>
        <dbReference type="ARBA" id="ARBA00022448"/>
    </source>
</evidence>
<feature type="transmembrane region" description="Helical" evidence="7">
    <location>
        <begin position="225"/>
        <end position="248"/>
    </location>
</feature>
<evidence type="ECO:0000313" key="10">
    <source>
        <dbReference type="Proteomes" id="UP000715441"/>
    </source>
</evidence>
<dbReference type="PANTHER" id="PTHR23511:SF34">
    <property type="entry name" value="SYNAPTIC VESICLE GLYCOPROTEIN 2"/>
    <property type="match status" value="1"/>
</dbReference>
<dbReference type="SUPFAM" id="SSF103473">
    <property type="entry name" value="MFS general substrate transporter"/>
    <property type="match status" value="1"/>
</dbReference>
<evidence type="ECO:0000256" key="4">
    <source>
        <dbReference type="ARBA" id="ARBA00022989"/>
    </source>
</evidence>
<keyword evidence="10" id="KW-1185">Reference proteome</keyword>
<organism evidence="9 10">
    <name type="scientific">Amycolatopsis acididurans</name>
    <dbReference type="NCBI Taxonomy" id="2724524"/>
    <lineage>
        <taxon>Bacteria</taxon>
        <taxon>Bacillati</taxon>
        <taxon>Actinomycetota</taxon>
        <taxon>Actinomycetes</taxon>
        <taxon>Pseudonocardiales</taxon>
        <taxon>Pseudonocardiaceae</taxon>
        <taxon>Amycolatopsis</taxon>
    </lineage>
</organism>